<keyword evidence="7" id="KW-1185">Reference proteome</keyword>
<comment type="similarity">
    <text evidence="2">Belongs to the thioredoxin family. Plant H-type subfamily.</text>
</comment>
<proteinExistence type="inferred from homology"/>
<dbReference type="KEGG" id="mpe:MYPE1710"/>
<dbReference type="InterPro" id="IPR013766">
    <property type="entry name" value="Thioredoxin_domain"/>
</dbReference>
<dbReference type="PROSITE" id="PS51352">
    <property type="entry name" value="THIOREDOXIN_2"/>
    <property type="match status" value="1"/>
</dbReference>
<keyword evidence="4" id="KW-0676">Redox-active center</keyword>
<evidence type="ECO:0000313" key="7">
    <source>
        <dbReference type="Proteomes" id="UP000002522"/>
    </source>
</evidence>
<dbReference type="Pfam" id="PF00085">
    <property type="entry name" value="Thioredoxin"/>
    <property type="match status" value="1"/>
</dbReference>
<dbReference type="AlphaFoldDB" id="Q8EWN2"/>
<protein>
    <recommendedName>
        <fullName evidence="3">Thioredoxin</fullName>
    </recommendedName>
</protein>
<dbReference type="PIRSF" id="PIRSF000077">
    <property type="entry name" value="Thioredoxin"/>
    <property type="match status" value="1"/>
</dbReference>
<dbReference type="FunCoup" id="Q8EWN2">
    <property type="interactions" value="202"/>
</dbReference>
<dbReference type="InterPro" id="IPR005746">
    <property type="entry name" value="Thioredoxin"/>
</dbReference>
<organism evidence="6 7">
    <name type="scientific">Malacoplasma penetrans (strain HF-2)</name>
    <name type="common">Mycoplasma penetrans</name>
    <dbReference type="NCBI Taxonomy" id="272633"/>
    <lineage>
        <taxon>Bacteria</taxon>
        <taxon>Bacillati</taxon>
        <taxon>Mycoplasmatota</taxon>
        <taxon>Mycoplasmoidales</taxon>
        <taxon>Mycoplasmoidaceae</taxon>
        <taxon>Malacoplasma</taxon>
    </lineage>
</organism>
<accession>Q8EWN2</accession>
<evidence type="ECO:0000256" key="3">
    <source>
        <dbReference type="PIRNR" id="PIRNR000077"/>
    </source>
</evidence>
<dbReference type="GO" id="GO:0015035">
    <property type="term" value="F:protein-disulfide reductase activity"/>
    <property type="evidence" value="ECO:0007669"/>
    <property type="project" value="InterPro"/>
</dbReference>
<dbReference type="RefSeq" id="WP_011076998.1">
    <property type="nucleotide sequence ID" value="NC_004432.1"/>
</dbReference>
<evidence type="ECO:0000256" key="2">
    <source>
        <dbReference type="ARBA" id="ARBA00038353"/>
    </source>
</evidence>
<dbReference type="HOGENOM" id="CLU_090389_10_4_14"/>
<evidence type="ECO:0000256" key="1">
    <source>
        <dbReference type="ARBA" id="ARBA00023157"/>
    </source>
</evidence>
<reference evidence="6 7" key="1">
    <citation type="journal article" date="2002" name="Nucleic Acids Res.">
        <title>The complete genomic sequence of Mycoplasma penetrans, an intracellular bacterial pathogen in humans.</title>
        <authorList>
            <person name="Sasaki Y."/>
            <person name="Ishikawa J."/>
            <person name="Yamashita A."/>
            <person name="Oshima K."/>
            <person name="Kenri T."/>
            <person name="Furuya K."/>
            <person name="Yoshino C."/>
            <person name="Horino A."/>
            <person name="Shiba T."/>
            <person name="Sasaki T."/>
            <person name="Hattori M."/>
        </authorList>
    </citation>
    <scope>NUCLEOTIDE SEQUENCE [LARGE SCALE GENOMIC DNA]</scope>
    <source>
        <strain evidence="6 7">HF-2</strain>
    </source>
</reference>
<dbReference type="InParanoid" id="Q8EWN2"/>
<dbReference type="InterPro" id="IPR050620">
    <property type="entry name" value="Thioredoxin_H-type-like"/>
</dbReference>
<name>Q8EWN2_MALP2</name>
<dbReference type="SUPFAM" id="SSF52833">
    <property type="entry name" value="Thioredoxin-like"/>
    <property type="match status" value="1"/>
</dbReference>
<dbReference type="eggNOG" id="COG3118">
    <property type="taxonomic scope" value="Bacteria"/>
</dbReference>
<dbReference type="STRING" id="272633.gene:10731270"/>
<dbReference type="InterPro" id="IPR036249">
    <property type="entry name" value="Thioredoxin-like_sf"/>
</dbReference>
<gene>
    <name evidence="6" type="ordered locus">MYPE1710</name>
</gene>
<keyword evidence="1 4" id="KW-1015">Disulfide bond</keyword>
<evidence type="ECO:0000313" key="6">
    <source>
        <dbReference type="EMBL" id="BAC43962.1"/>
    </source>
</evidence>
<dbReference type="Proteomes" id="UP000002522">
    <property type="component" value="Chromosome"/>
</dbReference>
<feature type="disulfide bond" description="Redox-active" evidence="4">
    <location>
        <begin position="31"/>
        <end position="34"/>
    </location>
</feature>
<feature type="domain" description="Thioredoxin" evidence="5">
    <location>
        <begin position="1"/>
        <end position="106"/>
    </location>
</feature>
<dbReference type="EMBL" id="BA000026">
    <property type="protein sequence ID" value="BAC43962.1"/>
    <property type="molecule type" value="Genomic_DNA"/>
</dbReference>
<sequence>MSSIKIGKDSNIETLINQTNITVVKYGATWCGPCKMLALVLEKLADEMGDVTFVDVDVDDDDAEMTVKSSEVSSVPLMVFYKNGQPVNRVLGFRPEEEIVRIIESL</sequence>
<dbReference type="CDD" id="cd02947">
    <property type="entry name" value="TRX_family"/>
    <property type="match status" value="1"/>
</dbReference>
<evidence type="ECO:0000256" key="4">
    <source>
        <dbReference type="PIRSR" id="PIRSR000077-4"/>
    </source>
</evidence>
<evidence type="ECO:0000259" key="5">
    <source>
        <dbReference type="PROSITE" id="PS51352"/>
    </source>
</evidence>
<dbReference type="PANTHER" id="PTHR10438:SF468">
    <property type="entry name" value="THIOREDOXIN-1-RELATED"/>
    <property type="match status" value="1"/>
</dbReference>
<dbReference type="PANTHER" id="PTHR10438">
    <property type="entry name" value="THIOREDOXIN"/>
    <property type="match status" value="1"/>
</dbReference>
<dbReference type="Gene3D" id="3.40.30.10">
    <property type="entry name" value="Glutaredoxin"/>
    <property type="match status" value="1"/>
</dbReference>